<dbReference type="RefSeq" id="XP_022457532.1">
    <property type="nucleotide sequence ID" value="XM_022603674.1"/>
</dbReference>
<dbReference type="AlphaFoldDB" id="W6MUB4"/>
<dbReference type="EMBL" id="HG793126">
    <property type="protein sequence ID" value="CDK25520.1"/>
    <property type="molecule type" value="Genomic_DNA"/>
</dbReference>
<gene>
    <name evidence="6" type="ORF">KUCA_T00001490001</name>
</gene>
<dbReference type="GeneID" id="34518920"/>
<keyword evidence="2 5" id="KW-0812">Transmembrane</keyword>
<sequence>MSSFVPAHFGSFTQNFDFERLRTDTSSSLQMRIRSLRPPQDFFDYRRLSKPRSVYDLQTRVLFNLNYFYSNYLAVFLVISAYCLITNLPLLFVLSFVLISIYFIQRLQGGELNLQFVRISTSQLYTLVLFIAIPILFISSPVSTLFWLASASAVVILGHAALLEKPADSAFSDTV</sequence>
<dbReference type="STRING" id="1382522.W6MUB4"/>
<keyword evidence="4 5" id="KW-0472">Membrane</keyword>
<dbReference type="HOGENOM" id="CLU_103851_1_1_1"/>
<dbReference type="PANTHER" id="PTHR19317:SF0">
    <property type="entry name" value="PRENYLATED RAB ACCEPTOR PROTEIN 1"/>
    <property type="match status" value="1"/>
</dbReference>
<dbReference type="GO" id="GO:0005794">
    <property type="term" value="C:Golgi apparatus"/>
    <property type="evidence" value="ECO:0007669"/>
    <property type="project" value="TreeGrafter"/>
</dbReference>
<dbReference type="Pfam" id="PF03208">
    <property type="entry name" value="PRA1"/>
    <property type="match status" value="1"/>
</dbReference>
<evidence type="ECO:0000256" key="4">
    <source>
        <dbReference type="ARBA" id="ARBA00023136"/>
    </source>
</evidence>
<dbReference type="Proteomes" id="UP000019384">
    <property type="component" value="Unassembled WGS sequence"/>
</dbReference>
<proteinExistence type="inferred from homology"/>
<dbReference type="InterPro" id="IPR004895">
    <property type="entry name" value="Prenylated_rab_accept_PRA1"/>
</dbReference>
<evidence type="ECO:0000256" key="3">
    <source>
        <dbReference type="ARBA" id="ARBA00022989"/>
    </source>
</evidence>
<accession>W6MUB4</accession>
<feature type="transmembrane region" description="Helical" evidence="5">
    <location>
        <begin position="72"/>
        <end position="104"/>
    </location>
</feature>
<evidence type="ECO:0000256" key="1">
    <source>
        <dbReference type="ARBA" id="ARBA00004141"/>
    </source>
</evidence>
<name>W6MUB4_9ASCO</name>
<protein>
    <recommendedName>
        <fullName evidence="5">PRA1 family protein</fullName>
    </recommendedName>
</protein>
<evidence type="ECO:0000256" key="5">
    <source>
        <dbReference type="RuleBase" id="RU363107"/>
    </source>
</evidence>
<keyword evidence="3 5" id="KW-1133">Transmembrane helix</keyword>
<evidence type="ECO:0000313" key="6">
    <source>
        <dbReference type="EMBL" id="CDK25520.1"/>
    </source>
</evidence>
<evidence type="ECO:0000313" key="7">
    <source>
        <dbReference type="Proteomes" id="UP000019384"/>
    </source>
</evidence>
<dbReference type="GO" id="GO:0016020">
    <property type="term" value="C:membrane"/>
    <property type="evidence" value="ECO:0007669"/>
    <property type="project" value="UniProtKB-SubCell"/>
</dbReference>
<organism evidence="6 7">
    <name type="scientific">Kuraishia capsulata CBS 1993</name>
    <dbReference type="NCBI Taxonomy" id="1382522"/>
    <lineage>
        <taxon>Eukaryota</taxon>
        <taxon>Fungi</taxon>
        <taxon>Dikarya</taxon>
        <taxon>Ascomycota</taxon>
        <taxon>Saccharomycotina</taxon>
        <taxon>Pichiomycetes</taxon>
        <taxon>Pichiales</taxon>
        <taxon>Pichiaceae</taxon>
        <taxon>Kuraishia</taxon>
    </lineage>
</organism>
<comment type="subcellular location">
    <subcellularLocation>
        <location evidence="1 5">Membrane</location>
        <topology evidence="1 5">Multi-pass membrane protein</topology>
    </subcellularLocation>
</comment>
<comment type="similarity">
    <text evidence="5">Belongs to the PRA1 family.</text>
</comment>
<reference evidence="6" key="2">
    <citation type="submission" date="2014-02" db="EMBL/GenBank/DDBJ databases">
        <title>Complete DNA sequence of /Kuraishia capsulata/ illustrates novel genomic features among budding yeasts (/Saccharomycotina/).</title>
        <authorList>
            <person name="Morales L."/>
            <person name="Noel B."/>
            <person name="Porcel B."/>
            <person name="Marcet-Houben M."/>
            <person name="Hullo M-F."/>
            <person name="Sacerdot C."/>
            <person name="Tekaia F."/>
            <person name="Leh-Louis V."/>
            <person name="Despons L."/>
            <person name="Khanna V."/>
            <person name="Aury J-M."/>
            <person name="Barbe V."/>
            <person name="Couloux A."/>
            <person name="Labadie K."/>
            <person name="Pelletier E."/>
            <person name="Souciet J-L."/>
            <person name="Boekhout T."/>
            <person name="Gabaldon T."/>
            <person name="Wincker P."/>
            <person name="Dujon B."/>
        </authorList>
    </citation>
    <scope>NUCLEOTIDE SEQUENCE</scope>
    <source>
        <strain evidence="6">CBS 1993</strain>
    </source>
</reference>
<evidence type="ECO:0000256" key="2">
    <source>
        <dbReference type="ARBA" id="ARBA00022692"/>
    </source>
</evidence>
<reference evidence="6" key="1">
    <citation type="submission" date="2013-12" db="EMBL/GenBank/DDBJ databases">
        <authorList>
            <person name="Genoscope - CEA"/>
        </authorList>
    </citation>
    <scope>NUCLEOTIDE SEQUENCE</scope>
    <source>
        <strain evidence="6">CBS 1993</strain>
    </source>
</reference>
<keyword evidence="7" id="KW-1185">Reference proteome</keyword>
<dbReference type="PANTHER" id="PTHR19317">
    <property type="entry name" value="PRENYLATED RAB ACCEPTOR 1-RELATED"/>
    <property type="match status" value="1"/>
</dbReference>
<feature type="transmembrane region" description="Helical" evidence="5">
    <location>
        <begin position="116"/>
        <end position="138"/>
    </location>
</feature>
<dbReference type="OrthoDB" id="63113at2759"/>